<keyword evidence="1" id="KW-1133">Transmembrane helix</keyword>
<feature type="transmembrane region" description="Helical" evidence="1">
    <location>
        <begin position="767"/>
        <end position="795"/>
    </location>
</feature>
<dbReference type="SMART" id="SM00248">
    <property type="entry name" value="ANK"/>
    <property type="match status" value="4"/>
</dbReference>
<dbReference type="GO" id="GO:0016020">
    <property type="term" value="C:membrane"/>
    <property type="evidence" value="ECO:0007669"/>
    <property type="project" value="TreeGrafter"/>
</dbReference>
<name>A0A5C7I8A2_9ROSI</name>
<reference evidence="4" key="1">
    <citation type="journal article" date="2019" name="Gigascience">
        <title>De novo genome assembly of the endangered Acer yangbiense, a plant species with extremely small populations endemic to Yunnan Province, China.</title>
        <authorList>
            <person name="Yang J."/>
            <person name="Wariss H.M."/>
            <person name="Tao L."/>
            <person name="Zhang R."/>
            <person name="Yun Q."/>
            <person name="Hollingsworth P."/>
            <person name="Dao Z."/>
            <person name="Luo G."/>
            <person name="Guo H."/>
            <person name="Ma Y."/>
            <person name="Sun W."/>
        </authorList>
    </citation>
    <scope>NUCLEOTIDE SEQUENCE [LARGE SCALE GENOMIC DNA]</scope>
    <source>
        <strain evidence="4">cv. Malutang</strain>
    </source>
</reference>
<evidence type="ECO:0000313" key="3">
    <source>
        <dbReference type="EMBL" id="TXG65803.1"/>
    </source>
</evidence>
<dbReference type="PANTHER" id="PTHR24177:SF365">
    <property type="entry name" value="ANKYRIN REPEAT-CONTAINING PROTEIN NPR4-LIKE ISOFORM X1"/>
    <property type="match status" value="1"/>
</dbReference>
<dbReference type="InterPro" id="IPR036770">
    <property type="entry name" value="Ankyrin_rpt-contain_sf"/>
</dbReference>
<dbReference type="Pfam" id="PF13962">
    <property type="entry name" value="PGG"/>
    <property type="match status" value="1"/>
</dbReference>
<keyword evidence="1" id="KW-0472">Membrane</keyword>
<keyword evidence="1" id="KW-0812">Transmembrane</keyword>
<dbReference type="PANTHER" id="PTHR24177">
    <property type="entry name" value="CASKIN"/>
    <property type="match status" value="1"/>
</dbReference>
<protein>
    <recommendedName>
        <fullName evidence="2">PGG domain-containing protein</fullName>
    </recommendedName>
</protein>
<evidence type="ECO:0000256" key="1">
    <source>
        <dbReference type="SAM" id="Phobius"/>
    </source>
</evidence>
<feature type="transmembrane region" description="Helical" evidence="1">
    <location>
        <begin position="694"/>
        <end position="714"/>
    </location>
</feature>
<comment type="caution">
    <text evidence="3">The sequence shown here is derived from an EMBL/GenBank/DDBJ whole genome shotgun (WGS) entry which is preliminary data.</text>
</comment>
<dbReference type="Pfam" id="PF12796">
    <property type="entry name" value="Ank_2"/>
    <property type="match status" value="1"/>
</dbReference>
<dbReference type="EMBL" id="VAHF01000003">
    <property type="protein sequence ID" value="TXG65803.1"/>
    <property type="molecule type" value="Genomic_DNA"/>
</dbReference>
<feature type="domain" description="PGG" evidence="2">
    <location>
        <begin position="646"/>
        <end position="758"/>
    </location>
</feature>
<gene>
    <name evidence="3" type="ORF">EZV62_007078</name>
</gene>
<feature type="transmembrane region" description="Helical" evidence="1">
    <location>
        <begin position="652"/>
        <end position="674"/>
    </location>
</feature>
<dbReference type="InterPro" id="IPR002110">
    <property type="entry name" value="Ankyrin_rpt"/>
</dbReference>
<accession>A0A5C7I8A2</accession>
<dbReference type="OrthoDB" id="1925304at2759"/>
<dbReference type="Proteomes" id="UP000323000">
    <property type="component" value="Chromosome 3"/>
</dbReference>
<proteinExistence type="predicted"/>
<evidence type="ECO:0000313" key="4">
    <source>
        <dbReference type="Proteomes" id="UP000323000"/>
    </source>
</evidence>
<dbReference type="InterPro" id="IPR026961">
    <property type="entry name" value="PGG_dom"/>
</dbReference>
<organism evidence="3 4">
    <name type="scientific">Acer yangbiense</name>
    <dbReference type="NCBI Taxonomy" id="1000413"/>
    <lineage>
        <taxon>Eukaryota</taxon>
        <taxon>Viridiplantae</taxon>
        <taxon>Streptophyta</taxon>
        <taxon>Embryophyta</taxon>
        <taxon>Tracheophyta</taxon>
        <taxon>Spermatophyta</taxon>
        <taxon>Magnoliopsida</taxon>
        <taxon>eudicotyledons</taxon>
        <taxon>Gunneridae</taxon>
        <taxon>Pentapetalae</taxon>
        <taxon>rosids</taxon>
        <taxon>malvids</taxon>
        <taxon>Sapindales</taxon>
        <taxon>Sapindaceae</taxon>
        <taxon>Hippocastanoideae</taxon>
        <taxon>Acereae</taxon>
        <taxon>Acer</taxon>
    </lineage>
</organism>
<dbReference type="SUPFAM" id="SSF48403">
    <property type="entry name" value="Ankyrin repeat"/>
    <property type="match status" value="1"/>
</dbReference>
<keyword evidence="4" id="KW-1185">Reference proteome</keyword>
<dbReference type="Gene3D" id="1.25.40.20">
    <property type="entry name" value="Ankyrin repeat-containing domain"/>
    <property type="match status" value="2"/>
</dbReference>
<sequence length="1042" mass="118944">MTTKNCSKLNRENSYMKSASISHNVENLEGKINQLLVALSTTQMITKDSKINRENTDMERAISDHVADLEGKINQLLVPLSTTQMITNHFKLNQKNTDMERDSISLHVNDLEGKINQVLVALSTTHMITKHYKLNRENTNYMEMPSTSHPVEDLEGKIKQQLEHLSTTQEIIKKYKLNLENAAVHIDDYLKERTEERMKESTVKIDYYRPLIKAMLENNVKDRKDFISNDPGALKAEIDEFGNTVFHYIVQQSFKSETVKLLKEFLSKVPEDSAATLGKENVNGMTALDIAASAGNTDAVKVFVEKYEGLDLLAALHHAAFWARKETVRYLLPMTDLTEEPDSGASLLKKLIESNLHGIALGVLKHYPELALDHEGNNSWNDIVKMLSEKYLAYKSGRRLRFWERLIYHYIPLKDDQDHAAWPTRVSKDEDLEMQNPESSTNCSKESTWSLFLIFFLLIDNLASKNAVPSIKRIHDDKLMHTQTLEIVRLMISNVNWTYKEASERLKKPVLTAARLGIHEFVDEVLKAYPNSVLFYDEEGCNIFLLAVSYRKEKVFRLIHDQLASIRDHNNYVKEKEGQNILHLAGEFVPSSHVPGAALQMQREMQWFEGIKEFFQPFLQEQRNKSDKTPREVFTEKHKKLMQDGEKWMRDTATSCSVVAALIITIVFAAAFTVPGGINSDGIPNYFNETSFRIFAISLAIALFASTTSVQMFLGMLTSRFAEEDFLVALPMKLIIGLITLFMSSLSMMVAFGAAFCIAISHPWKWVIILICLLGCLPVTLFAWMQFPLLAEIYLKTHLWPRQFKKKPTSSKRYRVLGAGCWVFRYIPLKDDQDHVAWPPIIHSFEDLEMQNPKSSTNCSKESPILSKIASTIVRLMISEVDWTYKEASDRLKKPVLTAARLGIHEFVDEVLKAYPNSVLFYDEEGCNIFLLAVSYRKEKVFRLIHDQLASIRDHNNYDKEKGGRNILHLAGEFVPSSHVPGAALQMQRELQWFKKTGSFASLAAFFAELPSLLVEGLIYRGKAETTLPHFQHGGCCLECGR</sequence>
<dbReference type="AlphaFoldDB" id="A0A5C7I8A2"/>
<feature type="transmembrane region" description="Helical" evidence="1">
    <location>
        <begin position="734"/>
        <end position="761"/>
    </location>
</feature>
<evidence type="ECO:0000259" key="2">
    <source>
        <dbReference type="Pfam" id="PF13962"/>
    </source>
</evidence>